<dbReference type="RefSeq" id="WP_085079857.1">
    <property type="nucleotide sequence ID" value="NZ_LQPJ01000124.1"/>
</dbReference>
<accession>A0A1X1ZAX2</accession>
<evidence type="ECO:0000313" key="1">
    <source>
        <dbReference type="EMBL" id="ORW20482.1"/>
    </source>
</evidence>
<dbReference type="Proteomes" id="UP000193529">
    <property type="component" value="Unassembled WGS sequence"/>
</dbReference>
<comment type="caution">
    <text evidence="1">The sequence shown here is derived from an EMBL/GenBank/DDBJ whole genome shotgun (WGS) entry which is preliminary data.</text>
</comment>
<dbReference type="AlphaFoldDB" id="A0A1X1ZAX2"/>
<evidence type="ECO:0008006" key="3">
    <source>
        <dbReference type="Google" id="ProtNLM"/>
    </source>
</evidence>
<dbReference type="OrthoDB" id="5180813at2"/>
<organism evidence="1 2">
    <name type="scientific">Mycobacterium palustre</name>
    <dbReference type="NCBI Taxonomy" id="153971"/>
    <lineage>
        <taxon>Bacteria</taxon>
        <taxon>Bacillati</taxon>
        <taxon>Actinomycetota</taxon>
        <taxon>Actinomycetes</taxon>
        <taxon>Mycobacteriales</taxon>
        <taxon>Mycobacteriaceae</taxon>
        <taxon>Mycobacterium</taxon>
        <taxon>Mycobacterium simiae complex</taxon>
    </lineage>
</organism>
<dbReference type="STRING" id="153971.AWC19_15425"/>
<dbReference type="SUPFAM" id="SSF50475">
    <property type="entry name" value="FMN-binding split barrel"/>
    <property type="match status" value="1"/>
</dbReference>
<protein>
    <recommendedName>
        <fullName evidence="3">Pyridoxamine 5'-phosphate oxidase putative domain-containing protein</fullName>
    </recommendedName>
</protein>
<gene>
    <name evidence="1" type="ORF">AWC19_15425</name>
</gene>
<sequence>MTRSSSPPSRGDVQVDSLADARAFTLSDEEVAQLLAEQFECTFCWTNRAGDPVALTEAFIHAEGAIWLCAEESRVRVKAIMRDPRSCVVISSMGTSMGHSKSVSFKGISEVVRERQRILWFLAEIARRYDPHDEQAQQAHARAADHPGRVVIKFVPTVRTNAFDGHRARRRRAG</sequence>
<dbReference type="Gene3D" id="2.30.110.10">
    <property type="entry name" value="Electron Transport, Fmn-binding Protein, Chain A"/>
    <property type="match status" value="1"/>
</dbReference>
<name>A0A1X1ZAX2_9MYCO</name>
<dbReference type="InterPro" id="IPR012349">
    <property type="entry name" value="Split_barrel_FMN-bd"/>
</dbReference>
<proteinExistence type="predicted"/>
<keyword evidence="2" id="KW-1185">Reference proteome</keyword>
<reference evidence="1 2" key="1">
    <citation type="submission" date="2016-01" db="EMBL/GenBank/DDBJ databases">
        <title>The new phylogeny of the genus Mycobacterium.</title>
        <authorList>
            <person name="Tarcisio F."/>
            <person name="Conor M."/>
            <person name="Antonella G."/>
            <person name="Elisabetta G."/>
            <person name="Giulia F.S."/>
            <person name="Sara T."/>
            <person name="Anna F."/>
            <person name="Clotilde B."/>
            <person name="Roberto B."/>
            <person name="Veronica D.S."/>
            <person name="Fabio R."/>
            <person name="Monica P."/>
            <person name="Olivier J."/>
            <person name="Enrico T."/>
            <person name="Nicola S."/>
        </authorList>
    </citation>
    <scope>NUCLEOTIDE SEQUENCE [LARGE SCALE GENOMIC DNA]</scope>
    <source>
        <strain evidence="1 2">DSM 44572</strain>
    </source>
</reference>
<evidence type="ECO:0000313" key="2">
    <source>
        <dbReference type="Proteomes" id="UP000193529"/>
    </source>
</evidence>
<dbReference type="EMBL" id="LQPJ01000124">
    <property type="protein sequence ID" value="ORW20482.1"/>
    <property type="molecule type" value="Genomic_DNA"/>
</dbReference>